<reference evidence="1" key="1">
    <citation type="submission" date="2020-11" db="EMBL/GenBank/DDBJ databases">
        <authorList>
            <person name="Koelle M."/>
            <person name="Horta M.A.C."/>
            <person name="Nowrousian M."/>
            <person name="Ohm R.A."/>
            <person name="Benz P."/>
            <person name="Pilgard A."/>
        </authorList>
    </citation>
    <scope>NUCLEOTIDE SEQUENCE</scope>
    <source>
        <strain evidence="1">FPRL280</strain>
    </source>
</reference>
<evidence type="ECO:0000313" key="1">
    <source>
        <dbReference type="EMBL" id="KAF9817088.1"/>
    </source>
</evidence>
<dbReference type="EMBL" id="JADOXO010000047">
    <property type="protein sequence ID" value="KAF9817088.1"/>
    <property type="molecule type" value="Genomic_DNA"/>
</dbReference>
<protein>
    <submittedName>
        <fullName evidence="1">Uncharacterized protein</fullName>
    </submittedName>
</protein>
<accession>A0A8H7P5B1</accession>
<name>A0A8H7P5B1_9APHY</name>
<dbReference type="PANTHER" id="PTHR14187:SF5">
    <property type="entry name" value="HEAT SHOCK 70 KDA PROTEIN 12A"/>
    <property type="match status" value="1"/>
</dbReference>
<dbReference type="CDD" id="cd10170">
    <property type="entry name" value="ASKHA_NBD_HSP70"/>
    <property type="match status" value="1"/>
</dbReference>
<dbReference type="InterPro" id="IPR043129">
    <property type="entry name" value="ATPase_NBD"/>
</dbReference>
<dbReference type="Proteomes" id="UP000639403">
    <property type="component" value="Unassembled WGS sequence"/>
</dbReference>
<dbReference type="PANTHER" id="PTHR14187">
    <property type="entry name" value="ALPHA KINASE/ELONGATION FACTOR 2 KINASE"/>
    <property type="match status" value="1"/>
</dbReference>
<dbReference type="Gene3D" id="3.30.420.40">
    <property type="match status" value="1"/>
</dbReference>
<sequence>MPFLQPYKGSTRKLVIALDVGTTYSGVAYALLEPGQTPQIQGVTRFPGQENAAGNSKIPSIMYYNPDGSVRAVGAEAALPGLALDAEDQNLHFVEWFKLHLRPRTLASEDAIKSRVPPLPLGKTVVDVFADFMAYLYACARKYIIETHAAGSGLWMSVEKDIEFILGHPNGWGGNQQAQMRKAAVQGGLVPDEEAGGARVHFVSEGEASLHFCVQSGRATESVKDGQSVIIVDAGGGTIDLSTYRFASVSPMVVEEIVVPDCIMQGATTVDVRAGILLKEKLKGSRYCNEQDMKAMLEYFQTSTKQIFKDDKDMSYIKFGSMSCHDPAVGIRRGQVTLAGAATGSADYESSCCKHFVLHRRSIRIQLGRMQMALLVGGFAASPWLFSNLQAALSQMGVSIARPDRHTSKAVAEGAVSYFLTQWVSYRIARLTYGTSMRVRYDPSNSEHTQRSRLAFRDLSGGQVLPGGFDVLLAKASRIS</sequence>
<comment type="caution">
    <text evidence="1">The sequence shown here is derived from an EMBL/GenBank/DDBJ whole genome shotgun (WGS) entry which is preliminary data.</text>
</comment>
<evidence type="ECO:0000313" key="2">
    <source>
        <dbReference type="Proteomes" id="UP000639403"/>
    </source>
</evidence>
<dbReference type="SUPFAM" id="SSF53067">
    <property type="entry name" value="Actin-like ATPase domain"/>
    <property type="match status" value="2"/>
</dbReference>
<reference evidence="1" key="2">
    <citation type="journal article" name="Front. Microbiol.">
        <title>Degradative Capacity of Two Strains of Rhodonia placenta: From Phenotype to Genotype.</title>
        <authorList>
            <person name="Kolle M."/>
            <person name="Horta M.A.C."/>
            <person name="Nowrousian M."/>
            <person name="Ohm R.A."/>
            <person name="Benz J.P."/>
            <person name="Pilgard A."/>
        </authorList>
    </citation>
    <scope>NUCLEOTIDE SEQUENCE</scope>
    <source>
        <strain evidence="1">FPRL280</strain>
    </source>
</reference>
<dbReference type="AlphaFoldDB" id="A0A8H7P5B1"/>
<gene>
    <name evidence="1" type="ORF">IEO21_03670</name>
</gene>
<proteinExistence type="predicted"/>
<organism evidence="1 2">
    <name type="scientific">Rhodonia placenta</name>
    <dbReference type="NCBI Taxonomy" id="104341"/>
    <lineage>
        <taxon>Eukaryota</taxon>
        <taxon>Fungi</taxon>
        <taxon>Dikarya</taxon>
        <taxon>Basidiomycota</taxon>
        <taxon>Agaricomycotina</taxon>
        <taxon>Agaricomycetes</taxon>
        <taxon>Polyporales</taxon>
        <taxon>Adustoporiaceae</taxon>
        <taxon>Rhodonia</taxon>
    </lineage>
</organism>